<name>A0A8S3YV90_9EUPU</name>
<comment type="similarity">
    <text evidence="2">Belongs to the complex I LYR family.</text>
</comment>
<dbReference type="CDD" id="cd20262">
    <property type="entry name" value="Complex1_LYR_LYRM2"/>
    <property type="match status" value="1"/>
</dbReference>
<evidence type="ECO:0000256" key="2">
    <source>
        <dbReference type="ARBA" id="ARBA00009508"/>
    </source>
</evidence>
<accession>A0A8S3YV90</accession>
<proteinExistence type="inferred from homology"/>
<protein>
    <recommendedName>
        <fullName evidence="5">LYR motif-containing protein 2</fullName>
    </recommendedName>
</protein>
<sequence length="81" mass="10030">MLSHMTLRQFMLRAEVLRLYREMLRLTYRVADVDQRKHLQQWIRKDFELNKHHTDEEVIRMMLSKGKLSLRELEQTVMMVQ</sequence>
<evidence type="ECO:0000313" key="9">
    <source>
        <dbReference type="Proteomes" id="UP000678393"/>
    </source>
</evidence>
<dbReference type="EMBL" id="CAJHNH020000671">
    <property type="protein sequence ID" value="CAG5119241.1"/>
    <property type="molecule type" value="Genomic_DNA"/>
</dbReference>
<gene>
    <name evidence="8" type="ORF">CUNI_LOCUS4799</name>
</gene>
<evidence type="ECO:0000259" key="7">
    <source>
        <dbReference type="Pfam" id="PF05347"/>
    </source>
</evidence>
<comment type="function">
    <text evidence="6">Involved in efficient integration of the N-module into mitochondrial respiratory chain complex I.</text>
</comment>
<reference evidence="8" key="1">
    <citation type="submission" date="2021-04" db="EMBL/GenBank/DDBJ databases">
        <authorList>
            <consortium name="Molecular Ecology Group"/>
        </authorList>
    </citation>
    <scope>NUCLEOTIDE SEQUENCE</scope>
</reference>
<feature type="domain" description="Complex 1 LYR protein" evidence="7">
    <location>
        <begin position="15"/>
        <end position="71"/>
    </location>
</feature>
<dbReference type="Proteomes" id="UP000678393">
    <property type="component" value="Unassembled WGS sequence"/>
</dbReference>
<keyword evidence="3" id="KW-0809">Transit peptide</keyword>
<dbReference type="AlphaFoldDB" id="A0A8S3YV90"/>
<dbReference type="PANTHER" id="PTHR13675">
    <property type="entry name" value="LYR MOTIF-CONTAINING PROTEIN 2"/>
    <property type="match status" value="1"/>
</dbReference>
<evidence type="ECO:0000256" key="1">
    <source>
        <dbReference type="ARBA" id="ARBA00004173"/>
    </source>
</evidence>
<comment type="subcellular location">
    <subcellularLocation>
        <location evidence="1">Mitochondrion</location>
    </subcellularLocation>
</comment>
<organism evidence="8 9">
    <name type="scientific">Candidula unifasciata</name>
    <dbReference type="NCBI Taxonomy" id="100452"/>
    <lineage>
        <taxon>Eukaryota</taxon>
        <taxon>Metazoa</taxon>
        <taxon>Spiralia</taxon>
        <taxon>Lophotrochozoa</taxon>
        <taxon>Mollusca</taxon>
        <taxon>Gastropoda</taxon>
        <taxon>Heterobranchia</taxon>
        <taxon>Euthyneura</taxon>
        <taxon>Panpulmonata</taxon>
        <taxon>Eupulmonata</taxon>
        <taxon>Stylommatophora</taxon>
        <taxon>Helicina</taxon>
        <taxon>Helicoidea</taxon>
        <taxon>Geomitridae</taxon>
        <taxon>Candidula</taxon>
    </lineage>
</organism>
<dbReference type="PANTHER" id="PTHR13675:SF0">
    <property type="entry name" value="LYR MOTIF-CONTAINING PROTEIN 2"/>
    <property type="match status" value="1"/>
</dbReference>
<evidence type="ECO:0000256" key="4">
    <source>
        <dbReference type="ARBA" id="ARBA00023128"/>
    </source>
</evidence>
<keyword evidence="9" id="KW-1185">Reference proteome</keyword>
<dbReference type="GO" id="GO:0005739">
    <property type="term" value="C:mitochondrion"/>
    <property type="evidence" value="ECO:0007669"/>
    <property type="project" value="UniProtKB-SubCell"/>
</dbReference>
<dbReference type="InterPro" id="IPR045293">
    <property type="entry name" value="Complex1_LYR_LYRM2"/>
</dbReference>
<evidence type="ECO:0000256" key="6">
    <source>
        <dbReference type="ARBA" id="ARBA00044735"/>
    </source>
</evidence>
<evidence type="ECO:0000256" key="3">
    <source>
        <dbReference type="ARBA" id="ARBA00022946"/>
    </source>
</evidence>
<evidence type="ECO:0000313" key="8">
    <source>
        <dbReference type="EMBL" id="CAG5119241.1"/>
    </source>
</evidence>
<keyword evidence="4" id="KW-0496">Mitochondrion</keyword>
<dbReference type="InterPro" id="IPR008011">
    <property type="entry name" value="Complex1_LYR_dom"/>
</dbReference>
<dbReference type="Pfam" id="PF05347">
    <property type="entry name" value="Complex1_LYR"/>
    <property type="match status" value="1"/>
</dbReference>
<evidence type="ECO:0000256" key="5">
    <source>
        <dbReference type="ARBA" id="ARBA00026235"/>
    </source>
</evidence>
<dbReference type="OrthoDB" id="74240at2759"/>
<comment type="caution">
    <text evidence="8">The sequence shown here is derived from an EMBL/GenBank/DDBJ whole genome shotgun (WGS) entry which is preliminary data.</text>
</comment>